<protein>
    <recommendedName>
        <fullName evidence="4">Secreted protein</fullName>
    </recommendedName>
</protein>
<dbReference type="EMBL" id="GEDV01011228">
    <property type="protein sequence ID" value="JAP77329.1"/>
    <property type="molecule type" value="Transcribed_RNA"/>
</dbReference>
<organism evidence="3">
    <name type="scientific">Rhipicephalus appendiculatus</name>
    <name type="common">Brown ear tick</name>
    <dbReference type="NCBI Taxonomy" id="34631"/>
    <lineage>
        <taxon>Eukaryota</taxon>
        <taxon>Metazoa</taxon>
        <taxon>Ecdysozoa</taxon>
        <taxon>Arthropoda</taxon>
        <taxon>Chelicerata</taxon>
        <taxon>Arachnida</taxon>
        <taxon>Acari</taxon>
        <taxon>Parasitiformes</taxon>
        <taxon>Ixodida</taxon>
        <taxon>Ixodoidea</taxon>
        <taxon>Ixodidae</taxon>
        <taxon>Rhipicephalinae</taxon>
        <taxon>Rhipicephalus</taxon>
        <taxon>Rhipicephalus</taxon>
    </lineage>
</organism>
<evidence type="ECO:0000313" key="3">
    <source>
        <dbReference type="EMBL" id="JAP77329.1"/>
    </source>
</evidence>
<feature type="region of interest" description="Disordered" evidence="1">
    <location>
        <begin position="68"/>
        <end position="91"/>
    </location>
</feature>
<keyword evidence="2" id="KW-0732">Signal</keyword>
<accession>A0A131YDH2</accession>
<feature type="chain" id="PRO_5007284776" description="Secreted protein" evidence="2">
    <location>
        <begin position="22"/>
        <end position="91"/>
    </location>
</feature>
<evidence type="ECO:0000256" key="1">
    <source>
        <dbReference type="SAM" id="MobiDB-lite"/>
    </source>
</evidence>
<feature type="signal peptide" evidence="2">
    <location>
        <begin position="1"/>
        <end position="21"/>
    </location>
</feature>
<evidence type="ECO:0000256" key="2">
    <source>
        <dbReference type="SAM" id="SignalP"/>
    </source>
</evidence>
<sequence>MKLLALLNTLVVLMVITKSNGSTDTVEKIMETMGKAAATAGYTATRWIGAFLRGLQKERAKLLNKSVEEPTKGSEPHVPQGALVVAPTKTG</sequence>
<dbReference type="AlphaFoldDB" id="A0A131YDH2"/>
<name>A0A131YDH2_RHIAP</name>
<evidence type="ECO:0008006" key="4">
    <source>
        <dbReference type="Google" id="ProtNLM"/>
    </source>
</evidence>
<reference evidence="3" key="1">
    <citation type="journal article" date="2016" name="Ticks Tick Borne Dis.">
        <title>De novo assembly and annotation of the salivary gland transcriptome of Rhipicephalus appendiculatus male and female ticks during blood feeding.</title>
        <authorList>
            <person name="de Castro M.H."/>
            <person name="de Klerk D."/>
            <person name="Pienaar R."/>
            <person name="Latif A.A."/>
            <person name="Rees D.J."/>
            <person name="Mans B.J."/>
        </authorList>
    </citation>
    <scope>NUCLEOTIDE SEQUENCE</scope>
    <source>
        <tissue evidence="3">Salivary glands</tissue>
    </source>
</reference>
<proteinExistence type="predicted"/>